<dbReference type="CDD" id="cd11058">
    <property type="entry name" value="CYP60B-like"/>
    <property type="match status" value="1"/>
</dbReference>
<reference evidence="8" key="1">
    <citation type="submission" date="2023-06" db="EMBL/GenBank/DDBJ databases">
        <authorList>
            <person name="Noh H."/>
        </authorList>
    </citation>
    <scope>NUCLEOTIDE SEQUENCE</scope>
    <source>
        <strain evidence="8">DUCC20226</strain>
    </source>
</reference>
<dbReference type="InterPro" id="IPR002401">
    <property type="entry name" value="Cyt_P450_E_grp-I"/>
</dbReference>
<evidence type="ECO:0000256" key="4">
    <source>
        <dbReference type="ARBA" id="ARBA00022723"/>
    </source>
</evidence>
<dbReference type="SUPFAM" id="SSF48264">
    <property type="entry name" value="Cytochrome P450"/>
    <property type="match status" value="1"/>
</dbReference>
<keyword evidence="9" id="KW-1185">Reference proteome</keyword>
<dbReference type="GO" id="GO:0020037">
    <property type="term" value="F:heme binding"/>
    <property type="evidence" value="ECO:0007669"/>
    <property type="project" value="InterPro"/>
</dbReference>
<dbReference type="GO" id="GO:0004497">
    <property type="term" value="F:monooxygenase activity"/>
    <property type="evidence" value="ECO:0007669"/>
    <property type="project" value="UniProtKB-KW"/>
</dbReference>
<dbReference type="PRINTS" id="PR00463">
    <property type="entry name" value="EP450I"/>
</dbReference>
<dbReference type="Gene3D" id="1.10.630.10">
    <property type="entry name" value="Cytochrome P450"/>
    <property type="match status" value="1"/>
</dbReference>
<evidence type="ECO:0000313" key="8">
    <source>
        <dbReference type="EMBL" id="KAK2601337.1"/>
    </source>
</evidence>
<protein>
    <submittedName>
        <fullName evidence="8">Uncharacterized protein</fullName>
    </submittedName>
</protein>
<dbReference type="PANTHER" id="PTHR24305">
    <property type="entry name" value="CYTOCHROME P450"/>
    <property type="match status" value="1"/>
</dbReference>
<dbReference type="GO" id="GO:0005506">
    <property type="term" value="F:iron ion binding"/>
    <property type="evidence" value="ECO:0007669"/>
    <property type="project" value="InterPro"/>
</dbReference>
<dbReference type="PRINTS" id="PR00385">
    <property type="entry name" value="P450"/>
</dbReference>
<keyword evidence="7" id="KW-0560">Oxidoreductase</keyword>
<dbReference type="InterPro" id="IPR001128">
    <property type="entry name" value="Cyt_P450"/>
</dbReference>
<dbReference type="GO" id="GO:0016705">
    <property type="term" value="F:oxidoreductase activity, acting on paired donors, with incorporation or reduction of molecular oxygen"/>
    <property type="evidence" value="ECO:0007669"/>
    <property type="project" value="InterPro"/>
</dbReference>
<keyword evidence="7" id="KW-0503">Monooxygenase</keyword>
<dbReference type="PROSITE" id="PS00086">
    <property type="entry name" value="CYTOCHROME_P450"/>
    <property type="match status" value="1"/>
</dbReference>
<evidence type="ECO:0000256" key="6">
    <source>
        <dbReference type="PIRSR" id="PIRSR602401-1"/>
    </source>
</evidence>
<dbReference type="InterPro" id="IPR036396">
    <property type="entry name" value="Cyt_P450_sf"/>
</dbReference>
<dbReference type="PANTHER" id="PTHR24305:SF210">
    <property type="entry name" value="CYTOCHROME P450 MONOOXYGENASE ASQL-RELATED"/>
    <property type="match status" value="1"/>
</dbReference>
<gene>
    <name evidence="8" type="ORF">N8I77_010792</name>
</gene>
<evidence type="ECO:0000313" key="9">
    <source>
        <dbReference type="Proteomes" id="UP001265746"/>
    </source>
</evidence>
<dbReference type="EMBL" id="JAUJFL010000006">
    <property type="protein sequence ID" value="KAK2601337.1"/>
    <property type="molecule type" value="Genomic_DNA"/>
</dbReference>
<dbReference type="Proteomes" id="UP001265746">
    <property type="component" value="Unassembled WGS sequence"/>
</dbReference>
<comment type="similarity">
    <text evidence="2 7">Belongs to the cytochrome P450 family.</text>
</comment>
<evidence type="ECO:0000256" key="1">
    <source>
        <dbReference type="ARBA" id="ARBA00001971"/>
    </source>
</evidence>
<keyword evidence="4 6" id="KW-0479">Metal-binding</keyword>
<sequence>MSGRQHVYLRSLHESYGPVVRTSPNDLSFCGGTAWEDIYGAKSNMEKSSVVTGAIRSKTGAVAMSVARAEAHDRMRKAWAYPFSTTALLQQEALVTGHIDKMINQLRLLASQNPKGVDQSHCLGQAVVDLSSWFKYLTFDILGELTFAEPFGCLDQGADTKWSTSVSQLGRAVMMEQPTRRLVGEGRLQKALLRLLVPKDAMKWRLTHFENSTRKTLHRIADEDRSHKDFLFYILKNSDAKRALTVDEIVVNSSLMIAAGSDTTAVMLSGWANLMMRNQEAYQKLIDEIRTTFQSETDITWSSVKDLRYLGACINESMRLFPPFPISLIRVTPTGSSLIDGNMVPGNVSSLGWRIILFIEKLFLPFLVKLAEGFCKQTNVSVAPWAANYSPSNFKNPEAFIPERWLDTEAGDPYKNDNRGMSQPFSLGPRGCLGKNLSHLEQRLIISRLIWNFDLEFEGGHSRAWKWHTAEDFKSLKAFISWIVPALMVRIQTVNQ</sequence>
<accession>A0AAD9S7M4</accession>
<evidence type="ECO:0000256" key="7">
    <source>
        <dbReference type="RuleBase" id="RU000461"/>
    </source>
</evidence>
<proteinExistence type="inferred from homology"/>
<keyword evidence="5 6" id="KW-0408">Iron</keyword>
<evidence type="ECO:0000256" key="5">
    <source>
        <dbReference type="ARBA" id="ARBA00023004"/>
    </source>
</evidence>
<comment type="cofactor">
    <cofactor evidence="1 6">
        <name>heme</name>
        <dbReference type="ChEBI" id="CHEBI:30413"/>
    </cofactor>
</comment>
<dbReference type="InterPro" id="IPR050121">
    <property type="entry name" value="Cytochrome_P450_monoxygenase"/>
</dbReference>
<keyword evidence="3 6" id="KW-0349">Heme</keyword>
<dbReference type="InterPro" id="IPR017972">
    <property type="entry name" value="Cyt_P450_CS"/>
</dbReference>
<organism evidence="8 9">
    <name type="scientific">Phomopsis amygdali</name>
    <name type="common">Fusicoccum amygdali</name>
    <dbReference type="NCBI Taxonomy" id="1214568"/>
    <lineage>
        <taxon>Eukaryota</taxon>
        <taxon>Fungi</taxon>
        <taxon>Dikarya</taxon>
        <taxon>Ascomycota</taxon>
        <taxon>Pezizomycotina</taxon>
        <taxon>Sordariomycetes</taxon>
        <taxon>Sordariomycetidae</taxon>
        <taxon>Diaporthales</taxon>
        <taxon>Diaporthaceae</taxon>
        <taxon>Diaporthe</taxon>
    </lineage>
</organism>
<feature type="binding site" description="axial binding residue" evidence="6">
    <location>
        <position position="432"/>
    </location>
    <ligand>
        <name>heme</name>
        <dbReference type="ChEBI" id="CHEBI:30413"/>
    </ligand>
    <ligandPart>
        <name>Fe</name>
        <dbReference type="ChEBI" id="CHEBI:18248"/>
    </ligandPart>
</feature>
<dbReference type="AlphaFoldDB" id="A0AAD9S7M4"/>
<evidence type="ECO:0000256" key="3">
    <source>
        <dbReference type="ARBA" id="ARBA00022617"/>
    </source>
</evidence>
<name>A0AAD9S7M4_PHOAM</name>
<comment type="caution">
    <text evidence="8">The sequence shown here is derived from an EMBL/GenBank/DDBJ whole genome shotgun (WGS) entry which is preliminary data.</text>
</comment>
<evidence type="ECO:0000256" key="2">
    <source>
        <dbReference type="ARBA" id="ARBA00010617"/>
    </source>
</evidence>
<dbReference type="Pfam" id="PF00067">
    <property type="entry name" value="p450"/>
    <property type="match status" value="2"/>
</dbReference>